<dbReference type="Pfam" id="PF20700">
    <property type="entry name" value="Mutator"/>
    <property type="match status" value="1"/>
</dbReference>
<evidence type="ECO:0000256" key="1">
    <source>
        <dbReference type="SAM" id="MobiDB-lite"/>
    </source>
</evidence>
<evidence type="ECO:0000313" key="2">
    <source>
        <dbReference type="EnsemblMetazoa" id="PPA24542.1"/>
    </source>
</evidence>
<dbReference type="PANTHER" id="PTHR31751">
    <property type="entry name" value="SI:CH211-108C17.2-RELATED-RELATED"/>
    <property type="match status" value="1"/>
</dbReference>
<feature type="region of interest" description="Disordered" evidence="1">
    <location>
        <begin position="749"/>
        <end position="812"/>
    </location>
</feature>
<feature type="compositionally biased region" description="Basic and acidic residues" evidence="1">
    <location>
        <begin position="749"/>
        <end position="776"/>
    </location>
</feature>
<name>A0A2A6CG45_PRIPA</name>
<organism evidence="2 3">
    <name type="scientific">Pristionchus pacificus</name>
    <name type="common">Parasitic nematode worm</name>
    <dbReference type="NCBI Taxonomy" id="54126"/>
    <lineage>
        <taxon>Eukaryota</taxon>
        <taxon>Metazoa</taxon>
        <taxon>Ecdysozoa</taxon>
        <taxon>Nematoda</taxon>
        <taxon>Chromadorea</taxon>
        <taxon>Rhabditida</taxon>
        <taxon>Rhabditina</taxon>
        <taxon>Diplogasteromorpha</taxon>
        <taxon>Diplogasteroidea</taxon>
        <taxon>Neodiplogasteridae</taxon>
        <taxon>Pristionchus</taxon>
    </lineage>
</organism>
<reference evidence="3" key="1">
    <citation type="journal article" date="2008" name="Nat. Genet.">
        <title>The Pristionchus pacificus genome provides a unique perspective on nematode lifestyle and parasitism.</title>
        <authorList>
            <person name="Dieterich C."/>
            <person name="Clifton S.W."/>
            <person name="Schuster L.N."/>
            <person name="Chinwalla A."/>
            <person name="Delehaunty K."/>
            <person name="Dinkelacker I."/>
            <person name="Fulton L."/>
            <person name="Fulton R."/>
            <person name="Godfrey J."/>
            <person name="Minx P."/>
            <person name="Mitreva M."/>
            <person name="Roeseler W."/>
            <person name="Tian H."/>
            <person name="Witte H."/>
            <person name="Yang S.P."/>
            <person name="Wilson R.K."/>
            <person name="Sommer R.J."/>
        </authorList>
    </citation>
    <scope>NUCLEOTIDE SEQUENCE [LARGE SCALE GENOMIC DNA]</scope>
    <source>
        <strain evidence="3">PS312</strain>
    </source>
</reference>
<reference evidence="2" key="2">
    <citation type="submission" date="2022-06" db="UniProtKB">
        <authorList>
            <consortium name="EnsemblMetazoa"/>
        </authorList>
    </citation>
    <scope>IDENTIFICATION</scope>
    <source>
        <strain evidence="2">PS312</strain>
    </source>
</reference>
<accession>A0A2A6CG45</accession>
<dbReference type="Proteomes" id="UP000005239">
    <property type="component" value="Unassembled WGS sequence"/>
</dbReference>
<dbReference type="PANTHER" id="PTHR31751:SF42">
    <property type="entry name" value="PROTEIN CBG10204"/>
    <property type="match status" value="1"/>
</dbReference>
<evidence type="ECO:0000313" key="3">
    <source>
        <dbReference type="Proteomes" id="UP000005239"/>
    </source>
</evidence>
<feature type="compositionally biased region" description="Acidic residues" evidence="1">
    <location>
        <begin position="786"/>
        <end position="802"/>
    </location>
</feature>
<keyword evidence="3" id="KW-1185">Reference proteome</keyword>
<dbReference type="OrthoDB" id="5876583at2759"/>
<sequence length="830" mass="94311">MDPFLPDPKQAEKILCKYDAAMKKEQKMFADSVDEERTSECTCTLCPSRDRLEASDYCCQSLFLYPLLKKGNLLRDGLQKKLKDQGSTPCITEDRLFTERLITDASTEAAVDLQAYATGHQAKDDNEAMRYGCYRVIIASLVIWAVEYVFDCPHASSMNRRVCIVCQEKQYVTRMHKFTVNEKKRQLWINGDSSASSAAPNATLVGPNVLSSILPPTPTWDIPSPLHLDVSPPSSLLSSIHPLPSSSLRNSTRPLPLIDRPIPPCCRCCCRPEKEKELRADPLWTPQSAIMKGSPLSEYLPVSKESLLSLLRQCTSCVGGERNLDVRMHGIAMSCTGECTQCGAKFNWKSSRMLPTKNESNKEKLFKINLDFVTGAVLTSVGGRKLHQVLFQSGMSTLSTPTFHRLKKHYVIPAIEEYFYRSQAILIDEIKERVSKGEKINLSGDGQFDSRGYCGAWCRYFILCADTGRALHYILMHKNETDGSSMKMEVAALERGLNELSYMIGGTEAIESIVTDRHGAVTTMMQKKFPGIKHYFDPWHLFRNITLALVTHCIQAAYMTPVRFWVKPIINRCYDAVLSSQGNGELASEKFRAILLCMQGQHTFDKDPTFKQFKACTHSAPTNPAIYIPKGGRIVKRLEDKVFTAKNTEDIKSVSWLLHTSPCESINALATRYASKEYYFSRSGHEHRTKTTIVHWNFLKESIMNGSRPVVKSHRNQTHKNIVWKNVRKQATHSWRSEMQQLTYEVRKRMVESPHTTEKKRQNAKREQRKLWEKLTRPVVPAEGDPNLDEEWSEEEEEEDDGVLPPLLSPQLQLCQLADQNLEEEADDEE</sequence>
<gene>
    <name evidence="2" type="primary">WBGene00114096</name>
</gene>
<dbReference type="AlphaFoldDB" id="A0A2A6CG45"/>
<proteinExistence type="predicted"/>
<dbReference type="InterPro" id="IPR049012">
    <property type="entry name" value="Mutator_transp_dom"/>
</dbReference>
<accession>A0A8R1UFD6</accession>
<protein>
    <submittedName>
        <fullName evidence="2">Uncharacterized protein</fullName>
    </submittedName>
</protein>
<dbReference type="EnsemblMetazoa" id="PPA24542.1">
    <property type="protein sequence ID" value="PPA24542.1"/>
    <property type="gene ID" value="WBGene00114096"/>
</dbReference>